<evidence type="ECO:0000313" key="4">
    <source>
        <dbReference type="EMBL" id="CWU34971.1"/>
    </source>
</evidence>
<dbReference type="Proteomes" id="UP000092966">
    <property type="component" value="Chromosome"/>
</dbReference>
<evidence type="ECO:0000313" key="6">
    <source>
        <dbReference type="Proteomes" id="UP000092966"/>
    </source>
</evidence>
<evidence type="ECO:0000256" key="1">
    <source>
        <dbReference type="SAM" id="Phobius"/>
    </source>
</evidence>
<dbReference type="RefSeq" id="WP_002226106.1">
    <property type="nucleotide sequence ID" value="NZ_CP007667.1"/>
</dbReference>
<dbReference type="EMBL" id="CP012393">
    <property type="protein sequence ID" value="ANW91496.1"/>
    <property type="molecule type" value="Genomic_DNA"/>
</dbReference>
<accession>A0AAD2QFM7</accession>
<sequence length="92" mass="10521">MYYQVGNKCLEKHQAENLYFSLVVPRIKENGQIVRPEYNGSLWKMSDGQPLRLLLAECSLKDNLQSGLETGWIVFGILASVYFVSLLKKVLK</sequence>
<dbReference type="EMBL" id="CP012393">
    <property type="protein sequence ID" value="ANW92223.1"/>
    <property type="molecule type" value="Genomic_DNA"/>
</dbReference>
<protein>
    <submittedName>
        <fullName evidence="4">Phage associated protein</fullName>
    </submittedName>
</protein>
<gene>
    <name evidence="2" type="ORF">DE8555_0935</name>
    <name evidence="3" type="ORF">DE8555_1685</name>
    <name evidence="4" type="ORF">ERS514851_01960</name>
</gene>
<keyword evidence="1" id="KW-0472">Membrane</keyword>
<dbReference type="Proteomes" id="UP000069876">
    <property type="component" value="Unassembled WGS sequence"/>
</dbReference>
<reference evidence="4 5" key="2">
    <citation type="submission" date="2016-02" db="EMBL/GenBank/DDBJ databases">
        <authorList>
            <consortium name="Pathogen Informatics"/>
        </authorList>
    </citation>
    <scope>NUCLEOTIDE SEQUENCE [LARGE SCALE GENOMIC DNA]</scope>
    <source>
        <strain evidence="4 5">2842STDY5881531</strain>
    </source>
</reference>
<organism evidence="4 5">
    <name type="scientific">Neisseria meningitidis</name>
    <dbReference type="NCBI Taxonomy" id="487"/>
    <lineage>
        <taxon>Bacteria</taxon>
        <taxon>Pseudomonadati</taxon>
        <taxon>Pseudomonadota</taxon>
        <taxon>Betaproteobacteria</taxon>
        <taxon>Neisseriales</taxon>
        <taxon>Neisseriaceae</taxon>
        <taxon>Neisseria</taxon>
    </lineage>
</organism>
<keyword evidence="1" id="KW-0812">Transmembrane</keyword>
<dbReference type="EMBL" id="FFEF01000038">
    <property type="protein sequence ID" value="CWU34971.1"/>
    <property type="molecule type" value="Genomic_DNA"/>
</dbReference>
<dbReference type="AlphaFoldDB" id="A0AAD2QFM7"/>
<feature type="transmembrane region" description="Helical" evidence="1">
    <location>
        <begin position="70"/>
        <end position="87"/>
    </location>
</feature>
<proteinExistence type="predicted"/>
<dbReference type="OMA" id="QIIRPEY"/>
<evidence type="ECO:0000313" key="3">
    <source>
        <dbReference type="EMBL" id="ANW92223.1"/>
    </source>
</evidence>
<evidence type="ECO:0000313" key="2">
    <source>
        <dbReference type="EMBL" id="ANW91496.1"/>
    </source>
</evidence>
<evidence type="ECO:0000313" key="5">
    <source>
        <dbReference type="Proteomes" id="UP000069876"/>
    </source>
</evidence>
<reference evidence="2 6" key="1">
    <citation type="submission" date="2015-07" db="EMBL/GenBank/DDBJ databases">
        <title>Comparative genome sequencing reveals within-host evolution of Neisseria meningitidis during.</title>
        <authorList>
            <person name="Klughammer J."/>
            <person name="Dittrich M."/>
            <person name="Mueller T."/>
            <person name="Blom J."/>
            <person name="Goesmann A."/>
            <person name="Vogel U."/>
            <person name="Frosch M."/>
            <person name="Bock C."/>
            <person name="Schoen C."/>
        </authorList>
    </citation>
    <scope>NUCLEOTIDE SEQUENCE [LARGE SCALE GENOMIC DNA]</scope>
    <source>
        <strain evidence="2 6">DE8555</strain>
    </source>
</reference>
<keyword evidence="1" id="KW-1133">Transmembrane helix</keyword>
<name>A0AAD2QFM7_NEIME</name>